<keyword evidence="2" id="KW-1185">Reference proteome</keyword>
<comment type="caution">
    <text evidence="1">The sequence shown here is derived from an EMBL/GenBank/DDBJ whole genome shotgun (WGS) entry which is preliminary data.</text>
</comment>
<dbReference type="AlphaFoldDB" id="A0A560J0X6"/>
<organism evidence="1 2">
    <name type="scientific">Bradyrhizobium sacchari</name>
    <dbReference type="NCBI Taxonomy" id="1399419"/>
    <lineage>
        <taxon>Bacteria</taxon>
        <taxon>Pseudomonadati</taxon>
        <taxon>Pseudomonadota</taxon>
        <taxon>Alphaproteobacteria</taxon>
        <taxon>Hyphomicrobiales</taxon>
        <taxon>Nitrobacteraceae</taxon>
        <taxon>Bradyrhizobium</taxon>
    </lineage>
</organism>
<proteinExistence type="predicted"/>
<name>A0A560J0X6_9BRAD</name>
<dbReference type="Proteomes" id="UP000315914">
    <property type="component" value="Unassembled WGS sequence"/>
</dbReference>
<reference evidence="1 2" key="1">
    <citation type="submission" date="2019-06" db="EMBL/GenBank/DDBJ databases">
        <title>Genomic Encyclopedia of Type Strains, Phase IV (KMG-V): Genome sequencing to study the core and pangenomes of soil and plant-associated prokaryotes.</title>
        <authorList>
            <person name="Whitman W."/>
        </authorList>
    </citation>
    <scope>NUCLEOTIDE SEQUENCE [LARGE SCALE GENOMIC DNA]</scope>
    <source>
        <strain evidence="1 2">BR 10556</strain>
    </source>
</reference>
<evidence type="ECO:0000313" key="2">
    <source>
        <dbReference type="Proteomes" id="UP000315914"/>
    </source>
</evidence>
<evidence type="ECO:0000313" key="1">
    <source>
        <dbReference type="EMBL" id="TWB76166.1"/>
    </source>
</evidence>
<accession>A0A560J0X6</accession>
<gene>
    <name evidence="1" type="ORF">FBZ95_104347</name>
</gene>
<dbReference type="EMBL" id="VITW01000004">
    <property type="protein sequence ID" value="TWB76166.1"/>
    <property type="molecule type" value="Genomic_DNA"/>
</dbReference>
<protein>
    <submittedName>
        <fullName evidence="1">Uncharacterized protein</fullName>
    </submittedName>
</protein>
<sequence length="368" mass="39708">MTNLFIYRPFKPIICSCDWPSIGSLISSVNGLSPAVPCIAGISRESHCPAALPRFRVIELNQKLCDLEWSAVLCRRFIQGTLRRSSCRWSYGGRMGKLALVILCAASVAGCASTQLNYNTLDIASSVSSLYTKQVLSNLSKYIDEPEGLPAQVDIAAGTVQTSNSVTPSITGPVSKSFTYGAAGLVTGSAAAGASMTGTFADSWQQNWNVSPITDANTLRNLRAIYRYAVYQTNIEQEYHVPRASIGGKLVANPYLSSFPQCVLCGPSHGRNPKLRGGWLYWTGPDWRGLQNPPPADVPVVSLGHYGAHELFMLKSDFDRGYLADFTLFVLPVSEPSLGGGTGGGSAPSRHNFNILVPQQILPQQQSQ</sequence>